<accession>A0A0U0FJF1</accession>
<protein>
    <submittedName>
        <fullName evidence="1">Uncharacterized protein</fullName>
    </submittedName>
</protein>
<dbReference type="RefSeq" id="WP_050104780.1">
    <property type="nucleotide sequence ID" value="NZ_CFCD01000007.1"/>
</dbReference>
<proteinExistence type="predicted"/>
<dbReference type="AlphaFoldDB" id="A0A0U0FJF1"/>
<name>A0A0U0FJF1_STREE</name>
<organism evidence="1 2">
    <name type="scientific">Streptococcus pneumoniae</name>
    <dbReference type="NCBI Taxonomy" id="1313"/>
    <lineage>
        <taxon>Bacteria</taxon>
        <taxon>Bacillati</taxon>
        <taxon>Bacillota</taxon>
        <taxon>Bacilli</taxon>
        <taxon>Lactobacillales</taxon>
        <taxon>Streptococcaceae</taxon>
        <taxon>Streptococcus</taxon>
    </lineage>
</organism>
<gene>
    <name evidence="1" type="ORF">SAMEA4038883_01535</name>
</gene>
<sequence>MALVEELVTQINNAQYKELTIQEIGYPTFYDEVNGNLLIIYNEQIIQNYLLREEINNIAKNIREVIKKDTRYNLWNTYFLILVNKNSFNEKYYYIERDVRNLRKYVIQNEMDILRLPFLEISNSNKKTKQVEESISFTSEKIKELYLGIRNKGGEQKKLTNAEINKILEEINFLEGDSDD</sequence>
<dbReference type="Pfam" id="PF20289">
    <property type="entry name" value="MComp1"/>
    <property type="match status" value="1"/>
</dbReference>
<dbReference type="EMBL" id="CABDLL010000011">
    <property type="protein sequence ID" value="VTE39993.1"/>
    <property type="molecule type" value="Genomic_DNA"/>
</dbReference>
<evidence type="ECO:0000313" key="2">
    <source>
        <dbReference type="Proteomes" id="UP000310997"/>
    </source>
</evidence>
<dbReference type="Proteomes" id="UP000310997">
    <property type="component" value="Unassembled WGS sequence"/>
</dbReference>
<reference evidence="1 2" key="1">
    <citation type="submission" date="2019-04" db="EMBL/GenBank/DDBJ databases">
        <authorList>
            <consortium name="Pathogen Informatics"/>
        </authorList>
    </citation>
    <scope>NUCLEOTIDE SEQUENCE [LARGE SCALE GENOMIC DNA]</scope>
    <source>
        <strain evidence="1 2">GPSC559</strain>
    </source>
</reference>
<evidence type="ECO:0000313" key="1">
    <source>
        <dbReference type="EMBL" id="VTE39993.1"/>
    </source>
</evidence>
<dbReference type="InterPro" id="IPR046905">
    <property type="entry name" value="ABC-3C_MC1"/>
</dbReference>